<dbReference type="GO" id="GO:0016020">
    <property type="term" value="C:membrane"/>
    <property type="evidence" value="ECO:0007669"/>
    <property type="project" value="TreeGrafter"/>
</dbReference>
<reference evidence="2" key="1">
    <citation type="journal article" date="2016" name="ChemBioChem">
        <title>Involvement of the Baeyer-Villiger Monooxygenase IfnQ in the Biosynthesis of Isofuranonaphthoquinone Scaffold of JBIR-76 and -77.</title>
        <authorList>
            <person name="Katsuyama Y."/>
            <person name="Sone K."/>
            <person name="Satou R."/>
            <person name="Izumikawa M."/>
            <person name="Takagi M."/>
            <person name="Fujie M."/>
            <person name="Satoh N."/>
            <person name="Shin-ya K."/>
            <person name="Ohnishi Y."/>
        </authorList>
    </citation>
    <scope>NUCLEOTIDE SEQUENCE</scope>
    <source>
        <strain evidence="2">RI-77</strain>
    </source>
</reference>
<dbReference type="GO" id="GO:0010181">
    <property type="term" value="F:FMN binding"/>
    <property type="evidence" value="ECO:0007669"/>
    <property type="project" value="InterPro"/>
</dbReference>
<dbReference type="SUPFAM" id="SSF52218">
    <property type="entry name" value="Flavoproteins"/>
    <property type="match status" value="1"/>
</dbReference>
<evidence type="ECO:0000313" key="2">
    <source>
        <dbReference type="EMBL" id="BAU98032.1"/>
    </source>
</evidence>
<dbReference type="GO" id="GO:0003955">
    <property type="term" value="F:NAD(P)H dehydrogenase (quinone) activity"/>
    <property type="evidence" value="ECO:0007669"/>
    <property type="project" value="TreeGrafter"/>
</dbReference>
<dbReference type="EMBL" id="LC125462">
    <property type="protein sequence ID" value="BAU98032.1"/>
    <property type="molecule type" value="Genomic_DNA"/>
</dbReference>
<dbReference type="AlphaFoldDB" id="A0A161JQG4"/>
<dbReference type="InterPro" id="IPR029039">
    <property type="entry name" value="Flavoprotein-like_sf"/>
</dbReference>
<name>A0A161JQG4_9ACTN</name>
<feature type="domain" description="Flavodoxin-like" evidence="1">
    <location>
        <begin position="8"/>
        <end position="152"/>
    </location>
</feature>
<dbReference type="Gene3D" id="3.40.50.360">
    <property type="match status" value="1"/>
</dbReference>
<sequence>MSESPVSVVIAYHSGYGHTTKMAEGVQEGVRSVAGAVVEVITVDTVTEDDWARLDAADAIIFGSPTYMGSASPDFHKFAAATSERWYGQAWKDKVAAGFTTSGAMSGDKLNTLQYFTVLAAQHGMHWVNLDLLPGDTENDLNRLGGWLGAMGQCPGDQGPESMRKGDVLTAAHLGRRVAEHALLLRTARARVAA</sequence>
<dbReference type="InterPro" id="IPR026816">
    <property type="entry name" value="Flavodoxin_dom"/>
</dbReference>
<organism evidence="2">
    <name type="scientific">Streptomyces sp. RI-77</name>
    <dbReference type="NCBI Taxonomy" id="1799151"/>
    <lineage>
        <taxon>Bacteria</taxon>
        <taxon>Bacillati</taxon>
        <taxon>Actinomycetota</taxon>
        <taxon>Actinomycetes</taxon>
        <taxon>Kitasatosporales</taxon>
        <taxon>Streptomycetaceae</taxon>
        <taxon>Streptomyces</taxon>
    </lineage>
</organism>
<proteinExistence type="predicted"/>
<dbReference type="InterPro" id="IPR008254">
    <property type="entry name" value="Flavodoxin/NO_synth"/>
</dbReference>
<dbReference type="Pfam" id="PF12724">
    <property type="entry name" value="Flavodoxin_5"/>
    <property type="match status" value="1"/>
</dbReference>
<protein>
    <submittedName>
        <fullName evidence="2">FMN reductase</fullName>
    </submittedName>
</protein>
<dbReference type="PANTHER" id="PTHR30546:SF23">
    <property type="entry name" value="FLAVOPROTEIN-LIKE PROTEIN YCP4-RELATED"/>
    <property type="match status" value="1"/>
</dbReference>
<accession>A0A161JQG4</accession>
<gene>
    <name evidence="2" type="primary">ifnE</name>
</gene>
<evidence type="ECO:0000259" key="1">
    <source>
        <dbReference type="PROSITE" id="PS50902"/>
    </source>
</evidence>
<dbReference type="PANTHER" id="PTHR30546">
    <property type="entry name" value="FLAVODOXIN-RELATED PROTEIN WRBA-RELATED"/>
    <property type="match status" value="1"/>
</dbReference>
<dbReference type="PROSITE" id="PS50902">
    <property type="entry name" value="FLAVODOXIN_LIKE"/>
    <property type="match status" value="1"/>
</dbReference>